<evidence type="ECO:0000256" key="1">
    <source>
        <dbReference type="ARBA" id="ARBA00008894"/>
    </source>
</evidence>
<dbReference type="GeneID" id="109704391"/>
<evidence type="ECO:0000256" key="4">
    <source>
        <dbReference type="ARBA" id="ARBA00022741"/>
    </source>
</evidence>
<dbReference type="PRINTS" id="PR00364">
    <property type="entry name" value="DISEASERSIST"/>
</dbReference>
<dbReference type="InterPro" id="IPR055414">
    <property type="entry name" value="LRR_R13L4/SHOC2-like"/>
</dbReference>
<dbReference type="SUPFAM" id="SSF52540">
    <property type="entry name" value="P-loop containing nucleoside triphosphate hydrolases"/>
    <property type="match status" value="1"/>
</dbReference>
<dbReference type="InterPro" id="IPR036388">
    <property type="entry name" value="WH-like_DNA-bd_sf"/>
</dbReference>
<keyword evidence="6" id="KW-0732">Signal</keyword>
<dbReference type="PANTHER" id="PTHR23155:SF931">
    <property type="entry name" value="OS01G0547000 PROTEIN"/>
    <property type="match status" value="1"/>
</dbReference>
<dbReference type="Pfam" id="PF23559">
    <property type="entry name" value="WHD_DRP"/>
    <property type="match status" value="1"/>
</dbReference>
<dbReference type="OrthoDB" id="682279at2759"/>
<feature type="domain" description="Disease resistance R13L4/SHOC-2-like LRR" evidence="10">
    <location>
        <begin position="559"/>
        <end position="882"/>
    </location>
</feature>
<dbReference type="InterPro" id="IPR041118">
    <property type="entry name" value="Rx_N"/>
</dbReference>
<evidence type="ECO:0000259" key="10">
    <source>
        <dbReference type="Pfam" id="PF23598"/>
    </source>
</evidence>
<accession>A0A6P5EGZ2</accession>
<gene>
    <name evidence="12" type="primary">LOC109704391</name>
</gene>
<dbReference type="Pfam" id="PF23598">
    <property type="entry name" value="LRR_14"/>
    <property type="match status" value="1"/>
</dbReference>
<dbReference type="InterPro" id="IPR058922">
    <property type="entry name" value="WHD_DRP"/>
</dbReference>
<dbReference type="InterPro" id="IPR038005">
    <property type="entry name" value="RX-like_CC"/>
</dbReference>
<dbReference type="GO" id="GO:0043531">
    <property type="term" value="F:ADP binding"/>
    <property type="evidence" value="ECO:0007669"/>
    <property type="project" value="InterPro"/>
</dbReference>
<dbReference type="CDD" id="cd14798">
    <property type="entry name" value="RX-CC_like"/>
    <property type="match status" value="1"/>
</dbReference>
<dbReference type="InterPro" id="IPR002182">
    <property type="entry name" value="NB-ARC"/>
</dbReference>
<keyword evidence="3" id="KW-0677">Repeat</keyword>
<dbReference type="Proteomes" id="UP000515123">
    <property type="component" value="Unplaced"/>
</dbReference>
<keyword evidence="11" id="KW-1185">Reference proteome</keyword>
<keyword evidence="5" id="KW-0611">Plant defense</keyword>
<dbReference type="Pfam" id="PF18052">
    <property type="entry name" value="Rx_N"/>
    <property type="match status" value="1"/>
</dbReference>
<dbReference type="PANTHER" id="PTHR23155">
    <property type="entry name" value="DISEASE RESISTANCE PROTEIN RP"/>
    <property type="match status" value="1"/>
</dbReference>
<dbReference type="InterPro" id="IPR042197">
    <property type="entry name" value="Apaf_helical"/>
</dbReference>
<dbReference type="InterPro" id="IPR027417">
    <property type="entry name" value="P-loop_NTPase"/>
</dbReference>
<dbReference type="InterPro" id="IPR032675">
    <property type="entry name" value="LRR_dom_sf"/>
</dbReference>
<organism evidence="11 12">
    <name type="scientific">Ananas comosus</name>
    <name type="common">Pineapple</name>
    <name type="synonym">Ananas ananas</name>
    <dbReference type="NCBI Taxonomy" id="4615"/>
    <lineage>
        <taxon>Eukaryota</taxon>
        <taxon>Viridiplantae</taxon>
        <taxon>Streptophyta</taxon>
        <taxon>Embryophyta</taxon>
        <taxon>Tracheophyta</taxon>
        <taxon>Spermatophyta</taxon>
        <taxon>Magnoliopsida</taxon>
        <taxon>Liliopsida</taxon>
        <taxon>Poales</taxon>
        <taxon>Bromeliaceae</taxon>
        <taxon>Bromelioideae</taxon>
        <taxon>Ananas</taxon>
    </lineage>
</organism>
<feature type="domain" description="NB-ARC" evidence="7">
    <location>
        <begin position="183"/>
        <end position="355"/>
    </location>
</feature>
<dbReference type="Gene3D" id="1.10.10.10">
    <property type="entry name" value="Winged helix-like DNA-binding domain superfamily/Winged helix DNA-binding domain"/>
    <property type="match status" value="1"/>
</dbReference>
<reference evidence="12" key="2">
    <citation type="submission" date="2025-08" db="UniProtKB">
        <authorList>
            <consortium name="RefSeq"/>
        </authorList>
    </citation>
    <scope>IDENTIFICATION</scope>
    <source>
        <tissue evidence="12">Leaf</tissue>
    </source>
</reference>
<evidence type="ECO:0000256" key="5">
    <source>
        <dbReference type="ARBA" id="ARBA00022821"/>
    </source>
</evidence>
<evidence type="ECO:0000313" key="11">
    <source>
        <dbReference type="Proteomes" id="UP000515123"/>
    </source>
</evidence>
<sequence length="934" mass="107178">MAEAVVSSLLLNIGATLASEATKAATSRLLTRISAMKGLVEDISDIKGELESMLSFLRIAERLKEKVESTKTIIKQTRDLTFDIEDIIDEFTYKLGEEQGGVLPKTIKRCRNITTWRRLSKRLNKIKVKLRNIKERREQYDTSRMENEARPLIAAGGSNSPAELAHFVEEDDIVGIDKYRDLLLRWLKDEDEQQRQPMIISVLGMGGLGKTTLVTHVYNIIKASFDACAWVAVSQSYETDDLLRQILKELYRKDREKREAPNNINTMDYRSLVETIRTYLQCKKYVLILDDVWSTDVLDKIKYALLNSNCKSRIVLTTRIRDVALLASENRMFELKTLEADHSWDLFCKNAFWKSANKICPPPLEQCAKKIVEKCGGLPLAIVSIARLLSFREKTGSEWEKVYKDLEWYLTNNESKLREKVHDILKLSLDDLPHYLRNCFLYCSSFPEDYRFQSDRLIRLWVAEGFIEERGITMEEVAEDYLNELVHRCLLQVVYRDALGRVQECRMHDVVRVLALSESEELSFCMVYEHSRAMSQGNKERRLSIICNITNYRPEDESHLRSVLVFNNSMSNDLLKSVLRSSKFLRVLELQGAPIEKLPSEICNLFNLHYLGLQDTKIKELPRSIGKLRNLQILDTYGSEIEKLPNEITELQKLRHLLFPGNMDKHIKAPVGIRRLKGLQTLVSIEATAEIVRNVEALTELREFVITRVRAHHCADLWNSITKMNHLTGLYVESVDGQELQQLGTLRLPLPIQSLHLFGELENNSLPELATSFGSLTNLTALSLTFAKLDEDTFPCLQALPALMLLHLYEAYYGMKLLFQATSFPKLKELEIAGAPMVSQVEIERGAMASLNKLYLNRCPELKELPHGIEYLTTLQDLDIRYPAEELVELLRGGAGGGGGEGDHSNDWRMRVRHIPNFTIRFERDGEDVTERIQ</sequence>
<dbReference type="SUPFAM" id="SSF52058">
    <property type="entry name" value="L domain-like"/>
    <property type="match status" value="1"/>
</dbReference>
<name>A0A6P5EGZ2_ANACO</name>
<dbReference type="GO" id="GO:0042742">
    <property type="term" value="P:defense response to bacterium"/>
    <property type="evidence" value="ECO:0007669"/>
    <property type="project" value="UniProtKB-ARBA"/>
</dbReference>
<evidence type="ECO:0000256" key="6">
    <source>
        <dbReference type="SAM" id="SignalP"/>
    </source>
</evidence>
<evidence type="ECO:0000313" key="12">
    <source>
        <dbReference type="RefSeq" id="XP_020080725.1"/>
    </source>
</evidence>
<evidence type="ECO:0000259" key="8">
    <source>
        <dbReference type="Pfam" id="PF18052"/>
    </source>
</evidence>
<feature type="domain" description="Disease resistance protein winged helix" evidence="9">
    <location>
        <begin position="446"/>
        <end position="515"/>
    </location>
</feature>
<dbReference type="FunFam" id="3.40.50.300:FF:001091">
    <property type="entry name" value="Probable disease resistance protein At1g61300"/>
    <property type="match status" value="1"/>
</dbReference>
<dbReference type="Pfam" id="PF00931">
    <property type="entry name" value="NB-ARC"/>
    <property type="match status" value="1"/>
</dbReference>
<evidence type="ECO:0000259" key="7">
    <source>
        <dbReference type="Pfam" id="PF00931"/>
    </source>
</evidence>
<keyword evidence="2" id="KW-0433">Leucine-rich repeat</keyword>
<dbReference type="Gene3D" id="3.80.10.10">
    <property type="entry name" value="Ribonuclease Inhibitor"/>
    <property type="match status" value="1"/>
</dbReference>
<proteinExistence type="inferred from homology"/>
<dbReference type="Gene3D" id="1.10.8.430">
    <property type="entry name" value="Helical domain of apoptotic protease-activating factors"/>
    <property type="match status" value="1"/>
</dbReference>
<protein>
    <submittedName>
        <fullName evidence="12">Disease resistance protein RPM1-like</fullName>
    </submittedName>
</protein>
<dbReference type="GO" id="GO:0009626">
    <property type="term" value="P:plant-type hypersensitive response"/>
    <property type="evidence" value="ECO:0007669"/>
    <property type="project" value="UniProtKB-ARBA"/>
</dbReference>
<dbReference type="Gene3D" id="3.40.50.300">
    <property type="entry name" value="P-loop containing nucleotide triphosphate hydrolases"/>
    <property type="match status" value="1"/>
</dbReference>
<keyword evidence="4" id="KW-0547">Nucleotide-binding</keyword>
<dbReference type="RefSeq" id="XP_020080725.1">
    <property type="nucleotide sequence ID" value="XM_020225136.1"/>
</dbReference>
<feature type="chain" id="PRO_5028264428" evidence="6">
    <location>
        <begin position="19"/>
        <end position="934"/>
    </location>
</feature>
<evidence type="ECO:0000259" key="9">
    <source>
        <dbReference type="Pfam" id="PF23559"/>
    </source>
</evidence>
<dbReference type="InterPro" id="IPR044974">
    <property type="entry name" value="Disease_R_plants"/>
</dbReference>
<evidence type="ECO:0000256" key="3">
    <source>
        <dbReference type="ARBA" id="ARBA00022737"/>
    </source>
</evidence>
<dbReference type="AlphaFoldDB" id="A0A6P5EGZ2"/>
<feature type="domain" description="Disease resistance N-terminal" evidence="8">
    <location>
        <begin position="5"/>
        <end position="108"/>
    </location>
</feature>
<feature type="signal peptide" evidence="6">
    <location>
        <begin position="1"/>
        <end position="18"/>
    </location>
</feature>
<evidence type="ECO:0000256" key="2">
    <source>
        <dbReference type="ARBA" id="ARBA00022614"/>
    </source>
</evidence>
<comment type="similarity">
    <text evidence="1">Belongs to the disease resistance NB-LRR family.</text>
</comment>
<reference evidence="11" key="1">
    <citation type="journal article" date="2015" name="Nat. Genet.">
        <title>The pineapple genome and the evolution of CAM photosynthesis.</title>
        <authorList>
            <person name="Ming R."/>
            <person name="VanBuren R."/>
            <person name="Wai C.M."/>
            <person name="Tang H."/>
            <person name="Schatz M.C."/>
            <person name="Bowers J.E."/>
            <person name="Lyons E."/>
            <person name="Wang M.L."/>
            <person name="Chen J."/>
            <person name="Biggers E."/>
            <person name="Zhang J."/>
            <person name="Huang L."/>
            <person name="Zhang L."/>
            <person name="Miao W."/>
            <person name="Zhang J."/>
            <person name="Ye Z."/>
            <person name="Miao C."/>
            <person name="Lin Z."/>
            <person name="Wang H."/>
            <person name="Zhou H."/>
            <person name="Yim W.C."/>
            <person name="Priest H.D."/>
            <person name="Zheng C."/>
            <person name="Woodhouse M."/>
            <person name="Edger P.P."/>
            <person name="Guyot R."/>
            <person name="Guo H.B."/>
            <person name="Guo H."/>
            <person name="Zheng G."/>
            <person name="Singh R."/>
            <person name="Sharma A."/>
            <person name="Min X."/>
            <person name="Zheng Y."/>
            <person name="Lee H."/>
            <person name="Gurtowski J."/>
            <person name="Sedlazeck F.J."/>
            <person name="Harkess A."/>
            <person name="McKain M.R."/>
            <person name="Liao Z."/>
            <person name="Fang J."/>
            <person name="Liu J."/>
            <person name="Zhang X."/>
            <person name="Zhang Q."/>
            <person name="Hu W."/>
            <person name="Qin Y."/>
            <person name="Wang K."/>
            <person name="Chen L.Y."/>
            <person name="Shirley N."/>
            <person name="Lin Y.R."/>
            <person name="Liu L.Y."/>
            <person name="Hernandez A.G."/>
            <person name="Wright C.L."/>
            <person name="Bulone V."/>
            <person name="Tuskan G.A."/>
            <person name="Heath K."/>
            <person name="Zee F."/>
            <person name="Moore P.H."/>
            <person name="Sunkar R."/>
            <person name="Leebens-Mack J.H."/>
            <person name="Mockler T."/>
            <person name="Bennetzen J.L."/>
            <person name="Freeling M."/>
            <person name="Sankoff D."/>
            <person name="Paterson A.H."/>
            <person name="Zhu X."/>
            <person name="Yang X."/>
            <person name="Smith J.A."/>
            <person name="Cushman J.C."/>
            <person name="Paull R.E."/>
            <person name="Yu Q."/>
        </authorList>
    </citation>
    <scope>NUCLEOTIDE SEQUENCE [LARGE SCALE GENOMIC DNA]</scope>
    <source>
        <strain evidence="11">cv. F153</strain>
    </source>
</reference>
<dbReference type="FunFam" id="1.10.10.10:FF:000322">
    <property type="entry name" value="Probable disease resistance protein At1g63360"/>
    <property type="match status" value="1"/>
</dbReference>
<dbReference type="GO" id="GO:0002758">
    <property type="term" value="P:innate immune response-activating signaling pathway"/>
    <property type="evidence" value="ECO:0007669"/>
    <property type="project" value="UniProtKB-ARBA"/>
</dbReference>
<dbReference type="Gene3D" id="1.20.5.4130">
    <property type="match status" value="1"/>
</dbReference>